<gene>
    <name evidence="9" type="ORF">J0A69_14215</name>
</gene>
<keyword evidence="10" id="KW-1185">Reference proteome</keyword>
<keyword evidence="3 8" id="KW-0813">Transport</keyword>
<dbReference type="PRINTS" id="PR00175">
    <property type="entry name" value="NAALASMPORT"/>
</dbReference>
<feature type="transmembrane region" description="Helical" evidence="8">
    <location>
        <begin position="256"/>
        <end position="280"/>
    </location>
</feature>
<feature type="transmembrane region" description="Helical" evidence="8">
    <location>
        <begin position="366"/>
        <end position="385"/>
    </location>
</feature>
<evidence type="ECO:0000256" key="7">
    <source>
        <dbReference type="ARBA" id="ARBA00023136"/>
    </source>
</evidence>
<dbReference type="NCBIfam" id="TIGR00835">
    <property type="entry name" value="agcS"/>
    <property type="match status" value="1"/>
</dbReference>
<feature type="transmembrane region" description="Helical" evidence="8">
    <location>
        <begin position="145"/>
        <end position="164"/>
    </location>
</feature>
<feature type="transmembrane region" description="Helical" evidence="8">
    <location>
        <begin position="12"/>
        <end position="30"/>
    </location>
</feature>
<feature type="transmembrane region" description="Helical" evidence="8">
    <location>
        <begin position="232"/>
        <end position="250"/>
    </location>
</feature>
<dbReference type="Gene3D" id="1.20.1740.10">
    <property type="entry name" value="Amino acid/polyamine transporter I"/>
    <property type="match status" value="1"/>
</dbReference>
<comment type="similarity">
    <text evidence="2 8">Belongs to the alanine or glycine:cation symporter (AGCS) (TC 2.A.25) family.</text>
</comment>
<accession>A0ABS3CJ90</accession>
<evidence type="ECO:0000313" key="10">
    <source>
        <dbReference type="Proteomes" id="UP000664480"/>
    </source>
</evidence>
<evidence type="ECO:0000256" key="4">
    <source>
        <dbReference type="ARBA" id="ARBA00022475"/>
    </source>
</evidence>
<evidence type="ECO:0000256" key="3">
    <source>
        <dbReference type="ARBA" id="ARBA00022448"/>
    </source>
</evidence>
<keyword evidence="6 8" id="KW-1133">Transmembrane helix</keyword>
<dbReference type="RefSeq" id="WP_206587274.1">
    <property type="nucleotide sequence ID" value="NZ_JAFKCU010000003.1"/>
</dbReference>
<dbReference type="Proteomes" id="UP000664480">
    <property type="component" value="Unassembled WGS sequence"/>
</dbReference>
<evidence type="ECO:0000256" key="8">
    <source>
        <dbReference type="RuleBase" id="RU363064"/>
    </source>
</evidence>
<evidence type="ECO:0000256" key="5">
    <source>
        <dbReference type="ARBA" id="ARBA00022692"/>
    </source>
</evidence>
<proteinExistence type="inferred from homology"/>
<organism evidence="9 10">
    <name type="scientific">Algoriphagus pacificus</name>
    <dbReference type="NCBI Taxonomy" id="2811234"/>
    <lineage>
        <taxon>Bacteria</taxon>
        <taxon>Pseudomonadati</taxon>
        <taxon>Bacteroidota</taxon>
        <taxon>Cytophagia</taxon>
        <taxon>Cytophagales</taxon>
        <taxon>Cyclobacteriaceae</taxon>
        <taxon>Algoriphagus</taxon>
    </lineage>
</organism>
<comment type="subcellular location">
    <subcellularLocation>
        <location evidence="1 8">Cell membrane</location>
        <topology evidence="1 8">Multi-pass membrane protein</topology>
    </subcellularLocation>
</comment>
<keyword evidence="8" id="KW-0769">Symport</keyword>
<dbReference type="InterPro" id="IPR001463">
    <property type="entry name" value="Na/Ala_symport"/>
</dbReference>
<feature type="transmembrane region" description="Helical" evidence="8">
    <location>
        <begin position="405"/>
        <end position="423"/>
    </location>
</feature>
<reference evidence="9 10" key="1">
    <citation type="submission" date="2021-03" db="EMBL/GenBank/DDBJ databases">
        <title>novel species isolated from a fishpond in China.</title>
        <authorList>
            <person name="Lu H."/>
            <person name="Cai Z."/>
        </authorList>
    </citation>
    <scope>NUCLEOTIDE SEQUENCE [LARGE SCALE GENOMIC DNA]</scope>
    <source>
        <strain evidence="9 10">YJ13C</strain>
    </source>
</reference>
<evidence type="ECO:0000256" key="1">
    <source>
        <dbReference type="ARBA" id="ARBA00004651"/>
    </source>
</evidence>
<feature type="transmembrane region" description="Helical" evidence="8">
    <location>
        <begin position="429"/>
        <end position="445"/>
    </location>
</feature>
<dbReference type="Pfam" id="PF01235">
    <property type="entry name" value="Na_Ala_symp"/>
    <property type="match status" value="1"/>
</dbReference>
<feature type="transmembrane region" description="Helical" evidence="8">
    <location>
        <begin position="65"/>
        <end position="87"/>
    </location>
</feature>
<keyword evidence="7 8" id="KW-0472">Membrane</keyword>
<name>A0ABS3CJ90_9BACT</name>
<dbReference type="PANTHER" id="PTHR30330:SF3">
    <property type="entry name" value="TRANSCRIPTIONAL REGULATOR, LRP FAMILY"/>
    <property type="match status" value="1"/>
</dbReference>
<keyword evidence="4 8" id="KW-1003">Cell membrane</keyword>
<comment type="caution">
    <text evidence="9">The sequence shown here is derived from an EMBL/GenBank/DDBJ whole genome shotgun (WGS) entry which is preliminary data.</text>
</comment>
<dbReference type="EMBL" id="JAFKCU010000003">
    <property type="protein sequence ID" value="MBN7816599.1"/>
    <property type="molecule type" value="Genomic_DNA"/>
</dbReference>
<feature type="transmembrane region" description="Helical" evidence="8">
    <location>
        <begin position="93"/>
        <end position="111"/>
    </location>
</feature>
<keyword evidence="5 8" id="KW-0812">Transmembrane</keyword>
<sequence length="462" mass="49618">MGDLIISFSNWIWGTPMLILLMGGGLILLFHSGFVPFRRMGHAVKLLSGKYDDSLAPGQITSFQALSSAIAATVGLGNISGVAIAINMGGPGAIFWMWVSAFVGMATKYYTCSLAIMFRGKDSSGEVQGGPMYVIEEGMGKKWKFLSIIFCTAGVLGLLAIFQANQLTAVLRAVLLMPAGLDAGETSRFMIAGIDLGQSTRWILGVSMMLLVAIVILGGIKRIASVASRMVPFMVILYFVSVLIIVFKYVGEVPEMLWLIVEDAFTGKAIAGGAVGAVIITGARRAAFSNEAGIGTAPMVHGASKNNEPVREGLIAMLGPFIDTIVVCTLTALVIMLTGVWQTTESDGVRLTLNAFEMALPGVGKYLLMIAVLVFALSTMFTYSYYGHKCFNYLFGADKADYYNYFYLATIVMGAVASLDVVISLVDGMYAIMAIPTMISTLYLAPKVKAASKDYFNRMKEI</sequence>
<feature type="transmembrane region" description="Helical" evidence="8">
    <location>
        <begin position="202"/>
        <end position="220"/>
    </location>
</feature>
<dbReference type="PANTHER" id="PTHR30330">
    <property type="entry name" value="AGSS FAMILY TRANSPORTER, SODIUM-ALANINE"/>
    <property type="match status" value="1"/>
</dbReference>
<evidence type="ECO:0000313" key="9">
    <source>
        <dbReference type="EMBL" id="MBN7816599.1"/>
    </source>
</evidence>
<protein>
    <submittedName>
        <fullName evidence="9">Alanine:cation symporter family protein</fullName>
    </submittedName>
</protein>
<evidence type="ECO:0000256" key="2">
    <source>
        <dbReference type="ARBA" id="ARBA00009261"/>
    </source>
</evidence>
<feature type="transmembrane region" description="Helical" evidence="8">
    <location>
        <begin position="314"/>
        <end position="341"/>
    </location>
</feature>
<evidence type="ECO:0000256" key="6">
    <source>
        <dbReference type="ARBA" id="ARBA00022989"/>
    </source>
</evidence>
<dbReference type="PROSITE" id="PS00873">
    <property type="entry name" value="NA_ALANINE_SYMP"/>
    <property type="match status" value="1"/>
</dbReference>